<evidence type="ECO:0000313" key="2">
    <source>
        <dbReference type="Proteomes" id="UP000219338"/>
    </source>
</evidence>
<reference evidence="2" key="1">
    <citation type="journal article" date="2017" name="Nat. Ecol. Evol.">
        <title>Genome expansion and lineage-specific genetic innovations in the forest pathogenic fungi Armillaria.</title>
        <authorList>
            <person name="Sipos G."/>
            <person name="Prasanna A.N."/>
            <person name="Walter M.C."/>
            <person name="O'Connor E."/>
            <person name="Balint B."/>
            <person name="Krizsan K."/>
            <person name="Kiss B."/>
            <person name="Hess J."/>
            <person name="Varga T."/>
            <person name="Slot J."/>
            <person name="Riley R."/>
            <person name="Boka B."/>
            <person name="Rigling D."/>
            <person name="Barry K."/>
            <person name="Lee J."/>
            <person name="Mihaltcheva S."/>
            <person name="LaButti K."/>
            <person name="Lipzen A."/>
            <person name="Waldron R."/>
            <person name="Moloney N.M."/>
            <person name="Sperisen C."/>
            <person name="Kredics L."/>
            <person name="Vagvoelgyi C."/>
            <person name="Patrignani A."/>
            <person name="Fitzpatrick D."/>
            <person name="Nagy I."/>
            <person name="Doyle S."/>
            <person name="Anderson J.B."/>
            <person name="Grigoriev I.V."/>
            <person name="Gueldener U."/>
            <person name="Muensterkoetter M."/>
            <person name="Nagy L.G."/>
        </authorList>
    </citation>
    <scope>NUCLEOTIDE SEQUENCE [LARGE SCALE GENOMIC DNA]</scope>
    <source>
        <strain evidence="2">C18/9</strain>
    </source>
</reference>
<accession>A0A284S9Z4</accession>
<proteinExistence type="predicted"/>
<keyword evidence="2" id="KW-1185">Reference proteome</keyword>
<dbReference type="Proteomes" id="UP000219338">
    <property type="component" value="Unassembled WGS sequence"/>
</dbReference>
<protein>
    <submittedName>
        <fullName evidence="1">Uncharacterized protein</fullName>
    </submittedName>
</protein>
<evidence type="ECO:0000313" key="1">
    <source>
        <dbReference type="EMBL" id="SJL17838.1"/>
    </source>
</evidence>
<sequence>MSAPDYRSEVLGSDIVNYIINEYRKAARLLGGLSDEWAPIQYMIRTSPAWEITNDILGDLPTIYCAMVYILYPEKLSLSSIAILQQSSQSLDWAIEYAVRNINSFRKQYQELKNVYDSSNIANTLTDGDVA</sequence>
<dbReference type="EMBL" id="FUEG01000049">
    <property type="protein sequence ID" value="SJL17838.1"/>
    <property type="molecule type" value="Genomic_DNA"/>
</dbReference>
<organism evidence="1 2">
    <name type="scientific">Armillaria ostoyae</name>
    <name type="common">Armillaria root rot fungus</name>
    <dbReference type="NCBI Taxonomy" id="47428"/>
    <lineage>
        <taxon>Eukaryota</taxon>
        <taxon>Fungi</taxon>
        <taxon>Dikarya</taxon>
        <taxon>Basidiomycota</taxon>
        <taxon>Agaricomycotina</taxon>
        <taxon>Agaricomycetes</taxon>
        <taxon>Agaricomycetidae</taxon>
        <taxon>Agaricales</taxon>
        <taxon>Marasmiineae</taxon>
        <taxon>Physalacriaceae</taxon>
        <taxon>Armillaria</taxon>
    </lineage>
</organism>
<gene>
    <name evidence="1" type="ORF">ARMOST_21402</name>
</gene>
<name>A0A284S9Z4_ARMOS</name>
<dbReference type="OrthoDB" id="6500128at2759"/>
<dbReference type="OMA" id="WEITNDI"/>
<dbReference type="AlphaFoldDB" id="A0A284S9Z4"/>